<reference evidence="3 4" key="1">
    <citation type="submission" date="2020-04" db="EMBL/GenBank/DDBJ databases">
        <title>Perkinsus olseni comparative genomics.</title>
        <authorList>
            <person name="Bogema D.R."/>
        </authorList>
    </citation>
    <scope>NUCLEOTIDE SEQUENCE [LARGE SCALE GENOMIC DNA]</scope>
    <source>
        <strain evidence="3 4">ATCC PRA-207</strain>
    </source>
</reference>
<dbReference type="Gene3D" id="3.30.420.40">
    <property type="match status" value="2"/>
</dbReference>
<dbReference type="SUPFAM" id="SSF53067">
    <property type="entry name" value="Actin-like ATPase domain"/>
    <property type="match status" value="1"/>
</dbReference>
<evidence type="ECO:0000256" key="1">
    <source>
        <dbReference type="ARBA" id="ARBA00049360"/>
    </source>
</evidence>
<protein>
    <submittedName>
        <fullName evidence="3">Alpha-centractin</fullName>
    </submittedName>
</protein>
<accession>A0A7J6SA60</accession>
<keyword evidence="4" id="KW-1185">Reference proteome</keyword>
<dbReference type="AlphaFoldDB" id="A0A7J6SA60"/>
<dbReference type="Proteomes" id="UP000553632">
    <property type="component" value="Unassembled WGS sequence"/>
</dbReference>
<name>A0A7J6SA60_PEROL</name>
<dbReference type="Pfam" id="PF00022">
    <property type="entry name" value="Actin"/>
    <property type="match status" value="1"/>
</dbReference>
<comment type="similarity">
    <text evidence="2">Belongs to the actin family.</text>
</comment>
<comment type="caution">
    <text evidence="3">The sequence shown here is derived from an EMBL/GenBank/DDBJ whole genome shotgun (WGS) entry which is preliminary data.</text>
</comment>
<sequence>MKEDCCAVSLHPAVQGVWRGGTEWEFDKDPRRAGAKQALDHTEWSDPLSGASRLPMCELCAYELPDGSIINIGLERFQAPEMLFNPTMGASADQGVHLLLDEAIQKSDMDLRRTLLQNVVLAGGSTLFPGFGERLLAEMRKLVPKDARIKICAPPERKLSAWVGGSVVSSLSSFKRVWLTREEYKDGGLSALHRRTG</sequence>
<proteinExistence type="inferred from homology"/>
<dbReference type="PANTHER" id="PTHR11937">
    <property type="entry name" value="ACTIN"/>
    <property type="match status" value="1"/>
</dbReference>
<dbReference type="Gene3D" id="3.90.640.10">
    <property type="entry name" value="Actin, Chain A, domain 4"/>
    <property type="match status" value="1"/>
</dbReference>
<organism evidence="3 4">
    <name type="scientific">Perkinsus olseni</name>
    <name type="common">Perkinsus atlanticus</name>
    <dbReference type="NCBI Taxonomy" id="32597"/>
    <lineage>
        <taxon>Eukaryota</taxon>
        <taxon>Sar</taxon>
        <taxon>Alveolata</taxon>
        <taxon>Perkinsozoa</taxon>
        <taxon>Perkinsea</taxon>
        <taxon>Perkinsida</taxon>
        <taxon>Perkinsidae</taxon>
        <taxon>Perkinsus</taxon>
    </lineage>
</organism>
<dbReference type="SMART" id="SM00268">
    <property type="entry name" value="ACTIN"/>
    <property type="match status" value="1"/>
</dbReference>
<gene>
    <name evidence="3" type="primary">ACTR1A_2</name>
    <name evidence="3" type="ORF">FOZ63_010035</name>
</gene>
<evidence type="ECO:0000313" key="4">
    <source>
        <dbReference type="Proteomes" id="UP000553632"/>
    </source>
</evidence>
<dbReference type="EMBL" id="JABANO010019716">
    <property type="protein sequence ID" value="KAF4729747.1"/>
    <property type="molecule type" value="Genomic_DNA"/>
</dbReference>
<dbReference type="OMA" id="KSCGIHE"/>
<dbReference type="InterPro" id="IPR004000">
    <property type="entry name" value="Actin"/>
</dbReference>
<dbReference type="InterPro" id="IPR043129">
    <property type="entry name" value="ATPase_NBD"/>
</dbReference>
<comment type="catalytic activity">
    <reaction evidence="1">
        <text>ATP + H2O = ADP + phosphate + H(+)</text>
        <dbReference type="Rhea" id="RHEA:13065"/>
        <dbReference type="ChEBI" id="CHEBI:15377"/>
        <dbReference type="ChEBI" id="CHEBI:15378"/>
        <dbReference type="ChEBI" id="CHEBI:30616"/>
        <dbReference type="ChEBI" id="CHEBI:43474"/>
        <dbReference type="ChEBI" id="CHEBI:456216"/>
    </reaction>
</comment>
<evidence type="ECO:0000313" key="3">
    <source>
        <dbReference type="EMBL" id="KAF4729747.1"/>
    </source>
</evidence>
<evidence type="ECO:0000256" key="2">
    <source>
        <dbReference type="RuleBase" id="RU000487"/>
    </source>
</evidence>